<dbReference type="EMBL" id="RJSF01000040">
    <property type="protein sequence ID" value="RNM14114.1"/>
    <property type="molecule type" value="Genomic_DNA"/>
</dbReference>
<name>A0A3N0GNQ7_9ACTN</name>
<gene>
    <name evidence="2" type="ORF">EFL26_14395</name>
</gene>
<evidence type="ECO:0000256" key="1">
    <source>
        <dbReference type="SAM" id="Coils"/>
    </source>
</evidence>
<protein>
    <recommendedName>
        <fullName evidence="4">RNA-binding protein</fullName>
    </recommendedName>
</protein>
<evidence type="ECO:0008006" key="4">
    <source>
        <dbReference type="Google" id="ProtNLM"/>
    </source>
</evidence>
<dbReference type="OrthoDB" id="5145920at2"/>
<accession>A0A3N0GNQ7</accession>
<evidence type="ECO:0000313" key="2">
    <source>
        <dbReference type="EMBL" id="RNM14114.1"/>
    </source>
</evidence>
<reference evidence="2 3" key="1">
    <citation type="submission" date="2018-11" db="EMBL/GenBank/DDBJ databases">
        <authorList>
            <person name="Li F."/>
        </authorList>
    </citation>
    <scope>NUCLEOTIDE SEQUENCE [LARGE SCALE GENOMIC DNA]</scope>
    <source>
        <strain evidence="2 3">Gsoil 818</strain>
    </source>
</reference>
<dbReference type="PANTHER" id="PTHR34547:SF1">
    <property type="entry name" value="YACP-LIKE NYN DOMAIN PROTEIN"/>
    <property type="match status" value="1"/>
</dbReference>
<sequence length="433" mass="46483">MTEAPAALPERIRARVIAYAADALGSLPAEQVPGPLKRAAAFTPQRRARIAGEQILDQLVADEAFRQRVAVQARARQVAVADQLAEGVTSVDTAALAFLLRPDGWEGLVARVSAADSVTEQAGAAADQDRASTEVESLRRRLEAATNEQASLRRAAKEDLAAAKAEITELRRKLGESRSRARSTQAELDRLTAESLDRITRLEAELASAESEGRRLKAQVVAVEADLARAQRTVRAGREEGTLRARLLLDTLLQAGQGLRQELALPVVSGSPADRVEAHLAESGTRESSGTASLSADDPALVRELLALPLLHLVVDGYNVTRAEWDDVSLEVQRNRLLAGLGPLAARSGAEITVVFDGANAETRPLVKQPRGVRVLFSPVGVLADDVIRDLVEAEPPGRPIAVVTSDREIVRDVLRRPGVRAVGSRALVRLLR</sequence>
<dbReference type="InterPro" id="IPR010298">
    <property type="entry name" value="YacP-like"/>
</dbReference>
<dbReference type="AlphaFoldDB" id="A0A3N0GNQ7"/>
<dbReference type="Pfam" id="PF05991">
    <property type="entry name" value="NYN_YacP"/>
    <property type="match status" value="1"/>
</dbReference>
<evidence type="ECO:0000313" key="3">
    <source>
        <dbReference type="Proteomes" id="UP000279994"/>
    </source>
</evidence>
<proteinExistence type="predicted"/>
<dbReference type="PANTHER" id="PTHR34547">
    <property type="entry name" value="YACP-LIKE NYN DOMAIN PROTEIN"/>
    <property type="match status" value="1"/>
</dbReference>
<keyword evidence="1" id="KW-0175">Coiled coil</keyword>
<comment type="caution">
    <text evidence="2">The sequence shown here is derived from an EMBL/GenBank/DDBJ whole genome shotgun (WGS) entry which is preliminary data.</text>
</comment>
<organism evidence="2 3">
    <name type="scientific">Nocardioides pocheonensis</name>
    <dbReference type="NCBI Taxonomy" id="661485"/>
    <lineage>
        <taxon>Bacteria</taxon>
        <taxon>Bacillati</taxon>
        <taxon>Actinomycetota</taxon>
        <taxon>Actinomycetes</taxon>
        <taxon>Propionibacteriales</taxon>
        <taxon>Nocardioidaceae</taxon>
        <taxon>Nocardioides</taxon>
    </lineage>
</organism>
<dbReference type="RefSeq" id="WP_123223521.1">
    <property type="nucleotide sequence ID" value="NZ_RJSF01000040.1"/>
</dbReference>
<feature type="coiled-coil region" evidence="1">
    <location>
        <begin position="128"/>
        <end position="226"/>
    </location>
</feature>
<keyword evidence="3" id="KW-1185">Reference proteome</keyword>
<dbReference type="Proteomes" id="UP000279994">
    <property type="component" value="Unassembled WGS sequence"/>
</dbReference>